<reference evidence="2 3" key="1">
    <citation type="submission" date="2019-12" db="EMBL/GenBank/DDBJ databases">
        <authorList>
            <person name="Alioto T."/>
            <person name="Alioto T."/>
            <person name="Gomez Garrido J."/>
        </authorList>
    </citation>
    <scope>NUCLEOTIDE SEQUENCE [LARGE SCALE GENOMIC DNA]</scope>
</reference>
<evidence type="ECO:0000256" key="1">
    <source>
        <dbReference type="SAM" id="MobiDB-lite"/>
    </source>
</evidence>
<dbReference type="PANTHER" id="PTHR34119">
    <property type="entry name" value="HYDROXYPROLINE-RICH GLYCOPROTEIN-LIKE"/>
    <property type="match status" value="1"/>
</dbReference>
<dbReference type="EMBL" id="CACTIH010003707">
    <property type="protein sequence ID" value="CAA2982820.1"/>
    <property type="molecule type" value="Genomic_DNA"/>
</dbReference>
<dbReference type="SUPFAM" id="SSF103657">
    <property type="entry name" value="BAR/IMD domain-like"/>
    <property type="match status" value="1"/>
</dbReference>
<organism evidence="2 3">
    <name type="scientific">Olea europaea subsp. europaea</name>
    <dbReference type="NCBI Taxonomy" id="158383"/>
    <lineage>
        <taxon>Eukaryota</taxon>
        <taxon>Viridiplantae</taxon>
        <taxon>Streptophyta</taxon>
        <taxon>Embryophyta</taxon>
        <taxon>Tracheophyta</taxon>
        <taxon>Spermatophyta</taxon>
        <taxon>Magnoliopsida</taxon>
        <taxon>eudicotyledons</taxon>
        <taxon>Gunneridae</taxon>
        <taxon>Pentapetalae</taxon>
        <taxon>asterids</taxon>
        <taxon>lamiids</taxon>
        <taxon>Lamiales</taxon>
        <taxon>Oleaceae</taxon>
        <taxon>Oleeae</taxon>
        <taxon>Olea</taxon>
    </lineage>
</organism>
<dbReference type="OrthoDB" id="1925034at2759"/>
<feature type="compositionally biased region" description="Polar residues" evidence="1">
    <location>
        <begin position="559"/>
        <end position="571"/>
    </location>
</feature>
<dbReference type="Proteomes" id="UP000594638">
    <property type="component" value="Unassembled WGS sequence"/>
</dbReference>
<name>A0A8S0RT91_OLEEU</name>
<accession>A0A8S0RT91</accession>
<proteinExistence type="predicted"/>
<sequence length="605" mass="66594">MKSLGKLRSFALHKNESKDNWDYEVSANKNGLAQAAKDMKDMRTCYDSLLSAAAATTNSAYEFSESLLEMGNCLLEKTALDDGGESGRALLMLGRVQLELHKLVDSYRSHIMLTITNPSESLLTELRKVEEMKLQCDEKREMLEHMVTQYRERGRSRLGKGENFTSEKLQAVREEYDEATRLCVFRVESLKQGQCRSLLTQAARHHTAQLNFFRKALLSLETVEQHIKVVAEKQHIDCQLYGLDGAEDADNEGNSFKTNYDGELSINYRQDKQEIDNVSTLGNSTEINPVKRQGELITSRQSRAGSHSAPIFEEKLDRSERIGETLTSVQKHSTHILPTPSDAKSSSSGSGNSTILSSNTSFDGRPKIPWHTSPLDTEKHMKFTDDNMFAHNSPKAQIAVKENNSLFVPLPPPSIEGVALPQCDTHTGFDTQKIKRHAFSGPLASKQSSNKHLLSTSGPMGNNELPQQTSGLLSRVPSRHQPSSLIVPSSASPPLISSPKISELHELPKPPGSFVHKPGGVPGFSAPLVSRNRAVSPTNRNTLLASKVASPLPPPPLNFSRSLSIPASSQREIPLHAGKLSEIKDETETVHSPPLTPISLSNMAS</sequence>
<keyword evidence="3" id="KW-1185">Reference proteome</keyword>
<dbReference type="CDD" id="cd07307">
    <property type="entry name" value="BAR"/>
    <property type="match status" value="1"/>
</dbReference>
<protein>
    <recommendedName>
        <fullName evidence="4">Hydroxyproline-rich glycoprotein family protein</fullName>
    </recommendedName>
</protein>
<comment type="caution">
    <text evidence="2">The sequence shown here is derived from an EMBL/GenBank/DDBJ whole genome shotgun (WGS) entry which is preliminary data.</text>
</comment>
<feature type="compositionally biased region" description="Polar residues" evidence="1">
    <location>
        <begin position="445"/>
        <end position="472"/>
    </location>
</feature>
<dbReference type="Gramene" id="OE9A100967T1">
    <property type="protein sequence ID" value="OE9A100967C1"/>
    <property type="gene ID" value="OE9A100967"/>
</dbReference>
<dbReference type="PANTHER" id="PTHR34119:SF21">
    <property type="entry name" value="BAR DOMAIN-CONTAINING PROTEIN"/>
    <property type="match status" value="1"/>
</dbReference>
<evidence type="ECO:0000313" key="3">
    <source>
        <dbReference type="Proteomes" id="UP000594638"/>
    </source>
</evidence>
<evidence type="ECO:0000313" key="2">
    <source>
        <dbReference type="EMBL" id="CAA2982820.1"/>
    </source>
</evidence>
<feature type="region of interest" description="Disordered" evidence="1">
    <location>
        <begin position="546"/>
        <end position="605"/>
    </location>
</feature>
<feature type="region of interest" description="Disordered" evidence="1">
    <location>
        <begin position="441"/>
        <end position="519"/>
    </location>
</feature>
<feature type="region of interest" description="Disordered" evidence="1">
    <location>
        <begin position="328"/>
        <end position="368"/>
    </location>
</feature>
<evidence type="ECO:0008006" key="4">
    <source>
        <dbReference type="Google" id="ProtNLM"/>
    </source>
</evidence>
<gene>
    <name evidence="2" type="ORF">OLEA9_A100967</name>
</gene>
<feature type="compositionally biased region" description="Low complexity" evidence="1">
    <location>
        <begin position="345"/>
        <end position="361"/>
    </location>
</feature>
<feature type="compositionally biased region" description="Low complexity" evidence="1">
    <location>
        <begin position="482"/>
        <end position="501"/>
    </location>
</feature>
<dbReference type="InterPro" id="IPR037488">
    <property type="entry name" value="At2g33490-like"/>
</dbReference>
<dbReference type="InterPro" id="IPR027267">
    <property type="entry name" value="AH/BAR_dom_sf"/>
</dbReference>
<dbReference type="Gene3D" id="1.20.1270.60">
    <property type="entry name" value="Arfaptin homology (AH) domain/BAR domain"/>
    <property type="match status" value="1"/>
</dbReference>
<dbReference type="Gramene" id="OE9A100967T2">
    <property type="protein sequence ID" value="OE9A100967C2"/>
    <property type="gene ID" value="OE9A100967"/>
</dbReference>
<feature type="compositionally biased region" description="Basic and acidic residues" evidence="1">
    <location>
        <begin position="579"/>
        <end position="589"/>
    </location>
</feature>
<dbReference type="AlphaFoldDB" id="A0A8S0RT91"/>